<keyword evidence="2" id="KW-1185">Reference proteome</keyword>
<proteinExistence type="predicted"/>
<organism evidence="1 2">
    <name type="scientific">Elsinoe ampelina</name>
    <dbReference type="NCBI Taxonomy" id="302913"/>
    <lineage>
        <taxon>Eukaryota</taxon>
        <taxon>Fungi</taxon>
        <taxon>Dikarya</taxon>
        <taxon>Ascomycota</taxon>
        <taxon>Pezizomycotina</taxon>
        <taxon>Dothideomycetes</taxon>
        <taxon>Dothideomycetidae</taxon>
        <taxon>Myriangiales</taxon>
        <taxon>Elsinoaceae</taxon>
        <taxon>Elsinoe</taxon>
    </lineage>
</organism>
<evidence type="ECO:0000313" key="2">
    <source>
        <dbReference type="Proteomes" id="UP000799538"/>
    </source>
</evidence>
<sequence>MGVWTHRLYFPLQRQRRTPIRTKQWMKRPQYAHSHSHRSPTCRFSSTTFGADLNYDTHIDFSLGGMHTPLRTHHSCTIWFFFLISAFHVRHSAGEG</sequence>
<dbReference type="EMBL" id="ML992510">
    <property type="protein sequence ID" value="KAF2221624.1"/>
    <property type="molecule type" value="Genomic_DNA"/>
</dbReference>
<dbReference type="AlphaFoldDB" id="A0A6A6G7J4"/>
<dbReference type="Proteomes" id="UP000799538">
    <property type="component" value="Unassembled WGS sequence"/>
</dbReference>
<reference evidence="2" key="1">
    <citation type="journal article" date="2020" name="Stud. Mycol.">
        <title>101 Dothideomycetes genomes: A test case for predicting lifestyles and emergence of pathogens.</title>
        <authorList>
            <person name="Haridas S."/>
            <person name="Albert R."/>
            <person name="Binder M."/>
            <person name="Bloem J."/>
            <person name="LaButti K."/>
            <person name="Salamov A."/>
            <person name="Andreopoulos B."/>
            <person name="Baker S."/>
            <person name="Barry K."/>
            <person name="Bills G."/>
            <person name="Bluhm B."/>
            <person name="Cannon C."/>
            <person name="Castanera R."/>
            <person name="Culley D."/>
            <person name="Daum C."/>
            <person name="Ezra D."/>
            <person name="Gonzalez J."/>
            <person name="Henrissat B."/>
            <person name="Kuo A."/>
            <person name="Liang C."/>
            <person name="Lipzen A."/>
            <person name="Lutzoni F."/>
            <person name="Magnuson J."/>
            <person name="Mondo S."/>
            <person name="Nolan M."/>
            <person name="Ohm R."/>
            <person name="Pangilinan J."/>
            <person name="Park H.-J."/>
            <person name="Ramirez L."/>
            <person name="Alfaro M."/>
            <person name="Sun H."/>
            <person name="Tritt A."/>
            <person name="Yoshinaga Y."/>
            <person name="Zwiers L.-H."/>
            <person name="Turgeon B."/>
            <person name="Goodwin S."/>
            <person name="Spatafora J."/>
            <person name="Crous P."/>
            <person name="Grigoriev I."/>
        </authorList>
    </citation>
    <scope>NUCLEOTIDE SEQUENCE [LARGE SCALE GENOMIC DNA]</scope>
    <source>
        <strain evidence="2">CECT 20119</strain>
    </source>
</reference>
<accession>A0A6A6G7J4</accession>
<evidence type="ECO:0000313" key="1">
    <source>
        <dbReference type="EMBL" id="KAF2221624.1"/>
    </source>
</evidence>
<name>A0A6A6G7J4_9PEZI</name>
<protein>
    <submittedName>
        <fullName evidence="1">Uncharacterized protein</fullName>
    </submittedName>
</protein>
<gene>
    <name evidence="1" type="ORF">BDZ85DRAFT_265714</name>
</gene>